<dbReference type="STRING" id="1703345.A3860_37200"/>
<gene>
    <name evidence="2" type="ORF">A3860_37200</name>
</gene>
<evidence type="ECO:0000256" key="1">
    <source>
        <dbReference type="SAM" id="Phobius"/>
    </source>
</evidence>
<dbReference type="SUPFAM" id="SSF51230">
    <property type="entry name" value="Single hybrid motif"/>
    <property type="match status" value="1"/>
</dbReference>
<proteinExistence type="predicted"/>
<keyword evidence="1" id="KW-0812">Transmembrane</keyword>
<name>A0A1V9FMI0_9BACT</name>
<protein>
    <recommendedName>
        <fullName evidence="4">Membrane fusion protein biotin-lipoyl like domain-containing protein</fullName>
    </recommendedName>
</protein>
<dbReference type="Proteomes" id="UP000192796">
    <property type="component" value="Unassembled WGS sequence"/>
</dbReference>
<dbReference type="Gene3D" id="2.40.50.100">
    <property type="match status" value="1"/>
</dbReference>
<dbReference type="OrthoDB" id="7057889at2"/>
<dbReference type="RefSeq" id="WP_081154657.1">
    <property type="nucleotide sequence ID" value="NZ_LVYD01000077.1"/>
</dbReference>
<evidence type="ECO:0000313" key="2">
    <source>
        <dbReference type="EMBL" id="OQP59553.1"/>
    </source>
</evidence>
<evidence type="ECO:0000313" key="3">
    <source>
        <dbReference type="Proteomes" id="UP000192796"/>
    </source>
</evidence>
<sequence length="234" mass="25495">MSKLDQLPEENEVTREVIGKPPPNIVLYGSGLILWIVLVLLVFSWIIYIPDRITGSISLGTNRQVIRINAPVNGEMYTLAREGQTVQKDSPLYIITTPQSNYTVKCPATGKITFLYQTAALTKGDLVAAVVPPDTPATVGRMIIPVDKSMRVRVGLPVSAIVKGVKNRESLSFSGTTTGISLVPDKKHYIVTVIFPKGIHLPAGALPSTALLEGEAQLVTGNRRLIQRIFGYFN</sequence>
<feature type="transmembrane region" description="Helical" evidence="1">
    <location>
        <begin position="25"/>
        <end position="48"/>
    </location>
</feature>
<keyword evidence="3" id="KW-1185">Reference proteome</keyword>
<evidence type="ECO:0008006" key="4">
    <source>
        <dbReference type="Google" id="ProtNLM"/>
    </source>
</evidence>
<dbReference type="EMBL" id="LVYD01000077">
    <property type="protein sequence ID" value="OQP59553.1"/>
    <property type="molecule type" value="Genomic_DNA"/>
</dbReference>
<keyword evidence="1" id="KW-0472">Membrane</keyword>
<organism evidence="2 3">
    <name type="scientific">Niastella vici</name>
    <dbReference type="NCBI Taxonomy" id="1703345"/>
    <lineage>
        <taxon>Bacteria</taxon>
        <taxon>Pseudomonadati</taxon>
        <taxon>Bacteroidota</taxon>
        <taxon>Chitinophagia</taxon>
        <taxon>Chitinophagales</taxon>
        <taxon>Chitinophagaceae</taxon>
        <taxon>Niastella</taxon>
    </lineage>
</organism>
<dbReference type="AlphaFoldDB" id="A0A1V9FMI0"/>
<dbReference type="InterPro" id="IPR011053">
    <property type="entry name" value="Single_hybrid_motif"/>
</dbReference>
<keyword evidence="1" id="KW-1133">Transmembrane helix</keyword>
<comment type="caution">
    <text evidence="2">The sequence shown here is derived from an EMBL/GenBank/DDBJ whole genome shotgun (WGS) entry which is preliminary data.</text>
</comment>
<reference evidence="2 3" key="1">
    <citation type="submission" date="2016-03" db="EMBL/GenBank/DDBJ databases">
        <title>Niastella vici sp. nov., isolated from farmland soil.</title>
        <authorList>
            <person name="Chen L."/>
            <person name="Wang D."/>
            <person name="Yang S."/>
            <person name="Wang G."/>
        </authorList>
    </citation>
    <scope>NUCLEOTIDE SEQUENCE [LARGE SCALE GENOMIC DNA]</scope>
    <source>
        <strain evidence="2 3">DJ57</strain>
    </source>
</reference>
<accession>A0A1V9FMI0</accession>